<name>A0ABU5J5F6_9BACI</name>
<comment type="caution">
    <text evidence="2">The sequence shown here is derived from an EMBL/GenBank/DDBJ whole genome shotgun (WGS) entry which is preliminary data.</text>
</comment>
<dbReference type="PANTHER" id="PTHR34385:SF1">
    <property type="entry name" value="PEPTIDOGLYCAN L-ALANYL-D-GLUTAMATE ENDOPEPTIDASE CWLK"/>
    <property type="match status" value="1"/>
</dbReference>
<dbReference type="Gene3D" id="3.30.1380.10">
    <property type="match status" value="1"/>
</dbReference>
<dbReference type="CDD" id="cd14852">
    <property type="entry name" value="LD-carboxypeptidase"/>
    <property type="match status" value="1"/>
</dbReference>
<dbReference type="Proteomes" id="UP001290455">
    <property type="component" value="Unassembled WGS sequence"/>
</dbReference>
<protein>
    <submittedName>
        <fullName evidence="2">M15 family metallopeptidase</fullName>
    </submittedName>
</protein>
<dbReference type="PANTHER" id="PTHR34385">
    <property type="entry name" value="D-ALANYL-D-ALANINE CARBOXYPEPTIDASE"/>
    <property type="match status" value="1"/>
</dbReference>
<sequence>MNKQLLAISGLMVLLSGCSQLNMVKESIPFFSSEENQGVPLNAEEKVESKDNSINESTNDQAAENIQQNELVLASEFFNQVKEVNGKNIIQNPTNVLALVNKQYNLPSSYSPLDLVRPDVSFSFGDEKLEKSYLRQEASDALEKMFNKAAQQDIHLVAVSGYRSYDRQAVLFDAEVNKVGKKKAVQVVAIPGSSEHQSGLAIDISSHSANLILTEEFGKTVEGKWLAKHAHKYGYILRYPKGKETITGYQYEPWHFRYVGVEAAKVIYKNKWTLEEYLNIVEKI</sequence>
<gene>
    <name evidence="2" type="ORF">SM124_23695</name>
</gene>
<dbReference type="InterPro" id="IPR009045">
    <property type="entry name" value="Zn_M74/Hedgehog-like"/>
</dbReference>
<dbReference type="InterPro" id="IPR003709">
    <property type="entry name" value="VanY-like_core_dom"/>
</dbReference>
<dbReference type="InterPro" id="IPR058193">
    <property type="entry name" value="VanY/YodJ_core_dom"/>
</dbReference>
<evidence type="ECO:0000313" key="3">
    <source>
        <dbReference type="Proteomes" id="UP001290455"/>
    </source>
</evidence>
<keyword evidence="3" id="KW-1185">Reference proteome</keyword>
<dbReference type="PROSITE" id="PS51257">
    <property type="entry name" value="PROKAR_LIPOPROTEIN"/>
    <property type="match status" value="1"/>
</dbReference>
<dbReference type="RefSeq" id="WP_322448929.1">
    <property type="nucleotide sequence ID" value="NZ_JAXOFX010000031.1"/>
</dbReference>
<dbReference type="Pfam" id="PF02557">
    <property type="entry name" value="VanY"/>
    <property type="match status" value="1"/>
</dbReference>
<dbReference type="InterPro" id="IPR052179">
    <property type="entry name" value="DD-CPase-like"/>
</dbReference>
<evidence type="ECO:0000259" key="1">
    <source>
        <dbReference type="Pfam" id="PF02557"/>
    </source>
</evidence>
<evidence type="ECO:0000313" key="2">
    <source>
        <dbReference type="EMBL" id="MDZ5474649.1"/>
    </source>
</evidence>
<accession>A0ABU5J5F6</accession>
<proteinExistence type="predicted"/>
<dbReference type="EMBL" id="JAXOFX010000031">
    <property type="protein sequence ID" value="MDZ5474649.1"/>
    <property type="molecule type" value="Genomic_DNA"/>
</dbReference>
<dbReference type="SUPFAM" id="SSF55166">
    <property type="entry name" value="Hedgehog/DD-peptidase"/>
    <property type="match status" value="1"/>
</dbReference>
<feature type="domain" description="D-alanyl-D-alanine carboxypeptidase-like core" evidence="1">
    <location>
        <begin position="132"/>
        <end position="260"/>
    </location>
</feature>
<organism evidence="2 3">
    <name type="scientific">Robertmurraya mangrovi</name>
    <dbReference type="NCBI Taxonomy" id="3098077"/>
    <lineage>
        <taxon>Bacteria</taxon>
        <taxon>Bacillati</taxon>
        <taxon>Bacillota</taxon>
        <taxon>Bacilli</taxon>
        <taxon>Bacillales</taxon>
        <taxon>Bacillaceae</taxon>
        <taxon>Robertmurraya</taxon>
    </lineage>
</organism>
<reference evidence="2 3" key="1">
    <citation type="submission" date="2023-11" db="EMBL/GenBank/DDBJ databases">
        <title>Bacillus jintuensis, isolated from a mudflat on the Beibu Gulf coast.</title>
        <authorList>
            <person name="Li M."/>
        </authorList>
    </citation>
    <scope>NUCLEOTIDE SEQUENCE [LARGE SCALE GENOMIC DNA]</scope>
    <source>
        <strain evidence="2 3">31A1R</strain>
    </source>
</reference>